<dbReference type="EMBL" id="BANX01000026">
    <property type="protein sequence ID" value="GAC69583.1"/>
    <property type="molecule type" value="Genomic_DNA"/>
</dbReference>
<evidence type="ECO:0000313" key="2">
    <source>
        <dbReference type="Proteomes" id="UP000011666"/>
    </source>
</evidence>
<gene>
    <name evidence="1" type="ORF">GS4_26_00310</name>
</gene>
<dbReference type="Proteomes" id="UP000011666">
    <property type="component" value="Unassembled WGS sequence"/>
</dbReference>
<name>M0QLX7_9ACTN</name>
<dbReference type="AlphaFoldDB" id="M0QLX7"/>
<protein>
    <submittedName>
        <fullName evidence="1">Uncharacterized protein</fullName>
    </submittedName>
</protein>
<sequence length="77" mass="8543">MYPESSAAPHRADMTWLRAQNHYEMVTNEPSSALQRAVETTPSATGERREQIIAAMAQRGDELTDWRAVRAAQIGTG</sequence>
<reference evidence="1 2" key="1">
    <citation type="submission" date="2013-01" db="EMBL/GenBank/DDBJ databases">
        <title>Whole genome shotgun sequence of Gordonia soli NBRC 108243.</title>
        <authorList>
            <person name="Isaki-Nakamura S."/>
            <person name="Hosoyama A."/>
            <person name="Tsuchikane K."/>
            <person name="Ando Y."/>
            <person name="Baba S."/>
            <person name="Ohji S."/>
            <person name="Hamada M."/>
            <person name="Tamura T."/>
            <person name="Yamazoe A."/>
            <person name="Yamazaki S."/>
            <person name="Fujita N."/>
        </authorList>
    </citation>
    <scope>NUCLEOTIDE SEQUENCE [LARGE SCALE GENOMIC DNA]</scope>
    <source>
        <strain evidence="1 2">NBRC 108243</strain>
    </source>
</reference>
<keyword evidence="2" id="KW-1185">Reference proteome</keyword>
<comment type="caution">
    <text evidence="1">The sequence shown here is derived from an EMBL/GenBank/DDBJ whole genome shotgun (WGS) entry which is preliminary data.</text>
</comment>
<dbReference type="STRING" id="1223545.GS4_26_00310"/>
<organism evidence="1 2">
    <name type="scientific">Gordonia soli NBRC 108243</name>
    <dbReference type="NCBI Taxonomy" id="1223545"/>
    <lineage>
        <taxon>Bacteria</taxon>
        <taxon>Bacillati</taxon>
        <taxon>Actinomycetota</taxon>
        <taxon>Actinomycetes</taxon>
        <taxon>Mycobacteriales</taxon>
        <taxon>Gordoniaceae</taxon>
        <taxon>Gordonia</taxon>
    </lineage>
</organism>
<evidence type="ECO:0000313" key="1">
    <source>
        <dbReference type="EMBL" id="GAC69583.1"/>
    </source>
</evidence>
<accession>M0QLX7</accession>
<proteinExistence type="predicted"/>